<name>A0A518HA78_9BACT</name>
<reference evidence="1 2" key="1">
    <citation type="submission" date="2019-02" db="EMBL/GenBank/DDBJ databases">
        <title>Deep-cultivation of Planctomycetes and their phenomic and genomic characterization uncovers novel biology.</title>
        <authorList>
            <person name="Wiegand S."/>
            <person name="Jogler M."/>
            <person name="Boedeker C."/>
            <person name="Pinto D."/>
            <person name="Vollmers J."/>
            <person name="Rivas-Marin E."/>
            <person name="Kohn T."/>
            <person name="Peeters S.H."/>
            <person name="Heuer A."/>
            <person name="Rast P."/>
            <person name="Oberbeckmann S."/>
            <person name="Bunk B."/>
            <person name="Jeske O."/>
            <person name="Meyerdierks A."/>
            <person name="Storesund J.E."/>
            <person name="Kallscheuer N."/>
            <person name="Luecker S."/>
            <person name="Lage O.M."/>
            <person name="Pohl T."/>
            <person name="Merkel B.J."/>
            <person name="Hornburger P."/>
            <person name="Mueller R.-W."/>
            <person name="Bruemmer F."/>
            <person name="Labrenz M."/>
            <person name="Spormann A.M."/>
            <person name="Op den Camp H."/>
            <person name="Overmann J."/>
            <person name="Amann R."/>
            <person name="Jetten M.S.M."/>
            <person name="Mascher T."/>
            <person name="Medema M.H."/>
            <person name="Devos D.P."/>
            <person name="Kaster A.-K."/>
            <person name="Ovreas L."/>
            <person name="Rohde M."/>
            <person name="Galperin M.Y."/>
            <person name="Jogler C."/>
        </authorList>
    </citation>
    <scope>NUCLEOTIDE SEQUENCE [LARGE SCALE GENOMIC DNA]</scope>
    <source>
        <strain evidence="1 2">ElP</strain>
    </source>
</reference>
<dbReference type="RefSeq" id="WP_145275714.1">
    <property type="nucleotide sequence ID" value="NZ_CP036426.1"/>
</dbReference>
<protein>
    <submittedName>
        <fullName evidence="1">Uncharacterized protein</fullName>
    </submittedName>
</protein>
<proteinExistence type="predicted"/>
<sequence length="218" mass="24364">MSIEVKTDGVPAGYTIKGARSGELCPVIVREFTSSEDGDLFISRLEGLPSELIGLLPSENRIFCSMVDNLLAIIRRDRTATLYVNELAIRLGIRAKRAIQAGQAILDDDIADIEDFGFVGVEIPLDAGIVVLFSQGWRKGLYYDLGSLHGEVATSRDYDLGRMLAQHYAYLGFQHLFKITDEEWAELLAHQWFPFISLRQSTIKDMIGKVRSGLVLLR</sequence>
<dbReference type="KEGG" id="tpla:ElP_56500"/>
<evidence type="ECO:0000313" key="2">
    <source>
        <dbReference type="Proteomes" id="UP000317835"/>
    </source>
</evidence>
<accession>A0A518HA78</accession>
<gene>
    <name evidence="1" type="ORF">ElP_56500</name>
</gene>
<dbReference type="AlphaFoldDB" id="A0A518HA78"/>
<dbReference type="Proteomes" id="UP000317835">
    <property type="component" value="Chromosome"/>
</dbReference>
<dbReference type="EMBL" id="CP036426">
    <property type="protein sequence ID" value="QDV37707.1"/>
    <property type="molecule type" value="Genomic_DNA"/>
</dbReference>
<keyword evidence="2" id="KW-1185">Reference proteome</keyword>
<organism evidence="1 2">
    <name type="scientific">Tautonia plasticadhaerens</name>
    <dbReference type="NCBI Taxonomy" id="2527974"/>
    <lineage>
        <taxon>Bacteria</taxon>
        <taxon>Pseudomonadati</taxon>
        <taxon>Planctomycetota</taxon>
        <taxon>Planctomycetia</taxon>
        <taxon>Isosphaerales</taxon>
        <taxon>Isosphaeraceae</taxon>
        <taxon>Tautonia</taxon>
    </lineage>
</organism>
<evidence type="ECO:0000313" key="1">
    <source>
        <dbReference type="EMBL" id="QDV37707.1"/>
    </source>
</evidence>
<dbReference type="OrthoDB" id="5918122at2"/>